<reference evidence="2" key="1">
    <citation type="journal article" date="2019" name="Int. J. Syst. Evol. Microbiol.">
        <title>The Global Catalogue of Microorganisms (GCM) 10K type strain sequencing project: providing services to taxonomists for standard genome sequencing and annotation.</title>
        <authorList>
            <consortium name="The Broad Institute Genomics Platform"/>
            <consortium name="The Broad Institute Genome Sequencing Center for Infectious Disease"/>
            <person name="Wu L."/>
            <person name="Ma J."/>
        </authorList>
    </citation>
    <scope>NUCLEOTIDE SEQUENCE [LARGE SCALE GENOMIC DNA]</scope>
    <source>
        <strain evidence="2">JCM 12774</strain>
    </source>
</reference>
<proteinExistence type="predicted"/>
<evidence type="ECO:0000313" key="2">
    <source>
        <dbReference type="Proteomes" id="UP001500340"/>
    </source>
</evidence>
<accession>A0ABP3I7E6</accession>
<keyword evidence="2" id="KW-1185">Reference proteome</keyword>
<protein>
    <submittedName>
        <fullName evidence="1">Uncharacterized protein</fullName>
    </submittedName>
</protein>
<name>A0ABP3I7E6_9BACL</name>
<evidence type="ECO:0000313" key="1">
    <source>
        <dbReference type="EMBL" id="GAA0391369.1"/>
    </source>
</evidence>
<sequence length="63" mass="7079">MMSDLNKEKIPKEAIQALKVVEELLGSAIVGVYLFGSHQRTPSVIISSSKIWTWLHKPFLELA</sequence>
<comment type="caution">
    <text evidence="1">The sequence shown here is derived from an EMBL/GenBank/DDBJ whole genome shotgun (WGS) entry which is preliminary data.</text>
</comment>
<organism evidence="1 2">
    <name type="scientific">Paenibacillus motobuensis</name>
    <dbReference type="NCBI Taxonomy" id="295324"/>
    <lineage>
        <taxon>Bacteria</taxon>
        <taxon>Bacillati</taxon>
        <taxon>Bacillota</taxon>
        <taxon>Bacilli</taxon>
        <taxon>Bacillales</taxon>
        <taxon>Paenibacillaceae</taxon>
        <taxon>Paenibacillus</taxon>
    </lineage>
</organism>
<gene>
    <name evidence="1" type="ORF">GCM10008933_22860</name>
</gene>
<dbReference type="EMBL" id="BAAACX010000009">
    <property type="protein sequence ID" value="GAA0391369.1"/>
    <property type="molecule type" value="Genomic_DNA"/>
</dbReference>
<dbReference type="Proteomes" id="UP001500340">
    <property type="component" value="Unassembled WGS sequence"/>
</dbReference>